<keyword evidence="11 15" id="KW-0378">Hydrolase</keyword>
<dbReference type="HAMAP" id="MF_01020">
    <property type="entry name" value="HisE"/>
    <property type="match status" value="1"/>
</dbReference>
<evidence type="ECO:0000256" key="15">
    <source>
        <dbReference type="HAMAP-Rule" id="MF_01019"/>
    </source>
</evidence>
<dbReference type="Proteomes" id="UP000182412">
    <property type="component" value="Unassembled WGS sequence"/>
</dbReference>
<proteinExistence type="inferred from homology"/>
<evidence type="ECO:0000256" key="6">
    <source>
        <dbReference type="ARBA" id="ARBA00007731"/>
    </source>
</evidence>
<dbReference type="Gene3D" id="1.10.287.1080">
    <property type="entry name" value="MazG-like"/>
    <property type="match status" value="1"/>
</dbReference>
<evidence type="ECO:0000256" key="8">
    <source>
        <dbReference type="ARBA" id="ARBA00022490"/>
    </source>
</evidence>
<dbReference type="InterPro" id="IPR038019">
    <property type="entry name" value="PRib_AMP_CycHydrolase_sf"/>
</dbReference>
<feature type="region of interest" description="Phosphoribosyl-ATP pyrophosphohydrolase" evidence="15">
    <location>
        <begin position="130"/>
        <end position="235"/>
    </location>
</feature>
<evidence type="ECO:0000256" key="5">
    <source>
        <dbReference type="ARBA" id="ARBA00005204"/>
    </source>
</evidence>
<dbReference type="InterPro" id="IPR026660">
    <property type="entry name" value="PRA-CH"/>
</dbReference>
<accession>A0A1H0NXH7</accession>
<feature type="domain" description="Phosphoribosyl-AMP cyclohydrolase" evidence="16">
    <location>
        <begin position="30"/>
        <end position="102"/>
    </location>
</feature>
<dbReference type="SUPFAM" id="SSF101386">
    <property type="entry name" value="all-alpha NTP pyrophosphatases"/>
    <property type="match status" value="1"/>
</dbReference>
<evidence type="ECO:0000313" key="17">
    <source>
        <dbReference type="EMBL" id="SDO97258.1"/>
    </source>
</evidence>
<evidence type="ECO:0000256" key="10">
    <source>
        <dbReference type="ARBA" id="ARBA00022741"/>
    </source>
</evidence>
<comment type="pathway">
    <text evidence="5 15">Amino-acid biosynthesis; L-histidine biosynthesis; L-histidine from 5-phospho-alpha-D-ribose 1-diphosphate: step 2/9.</text>
</comment>
<reference evidence="17 18" key="1">
    <citation type="submission" date="2016-10" db="EMBL/GenBank/DDBJ databases">
        <authorList>
            <person name="de Groot N.N."/>
        </authorList>
    </citation>
    <scope>NUCLEOTIDE SEQUENCE [LARGE SCALE GENOMIC DNA]</scope>
    <source>
        <strain evidence="17 18">S137</strain>
    </source>
</reference>
<dbReference type="UniPathway" id="UPA00031">
    <property type="reaction ID" value="UER00007"/>
</dbReference>
<evidence type="ECO:0000256" key="14">
    <source>
        <dbReference type="ARBA" id="ARBA00023268"/>
    </source>
</evidence>
<gene>
    <name evidence="15" type="primary">hisI</name>
    <name evidence="15" type="synonym">hisIE</name>
    <name evidence="17" type="ORF">SAMN05216366_10418</name>
</gene>
<dbReference type="NCBIfam" id="TIGR03188">
    <property type="entry name" value="histidine_hisI"/>
    <property type="match status" value="1"/>
</dbReference>
<dbReference type="NCBIfam" id="NF002747">
    <property type="entry name" value="PRK02759.1"/>
    <property type="match status" value="1"/>
</dbReference>
<dbReference type="EMBL" id="FNJQ01000004">
    <property type="protein sequence ID" value="SDO97258.1"/>
    <property type="molecule type" value="Genomic_DNA"/>
</dbReference>
<dbReference type="FunFam" id="3.10.20.810:FF:000001">
    <property type="entry name" value="Histidine biosynthesis bifunctional protein HisIE"/>
    <property type="match status" value="1"/>
</dbReference>
<evidence type="ECO:0000256" key="13">
    <source>
        <dbReference type="ARBA" id="ARBA00023102"/>
    </source>
</evidence>
<evidence type="ECO:0000256" key="4">
    <source>
        <dbReference type="ARBA" id="ARBA00005169"/>
    </source>
</evidence>
<evidence type="ECO:0000256" key="1">
    <source>
        <dbReference type="ARBA" id="ARBA00000024"/>
    </source>
</evidence>
<dbReference type="Pfam" id="PF01502">
    <property type="entry name" value="PRA-CH"/>
    <property type="match status" value="1"/>
</dbReference>
<dbReference type="GO" id="GO:0000105">
    <property type="term" value="P:L-histidine biosynthetic process"/>
    <property type="evidence" value="ECO:0007669"/>
    <property type="project" value="UniProtKB-UniRule"/>
</dbReference>
<evidence type="ECO:0000313" key="18">
    <source>
        <dbReference type="Proteomes" id="UP000182412"/>
    </source>
</evidence>
<dbReference type="EC" id="3.5.4.19" evidence="15"/>
<comment type="subcellular location">
    <subcellularLocation>
        <location evidence="3 15">Cytoplasm</location>
    </subcellularLocation>
</comment>
<dbReference type="NCBIfam" id="NF001611">
    <property type="entry name" value="PRK00400.1-3"/>
    <property type="match status" value="1"/>
</dbReference>
<dbReference type="HAMAP" id="MF_01021">
    <property type="entry name" value="HisI"/>
    <property type="match status" value="1"/>
</dbReference>
<dbReference type="InterPro" id="IPR021130">
    <property type="entry name" value="PRib-ATP_PPHydrolase-like"/>
</dbReference>
<dbReference type="InterPro" id="IPR023019">
    <property type="entry name" value="His_synth_HisIE"/>
</dbReference>
<dbReference type="Gene3D" id="3.10.20.810">
    <property type="entry name" value="Phosphoribosyl-AMP cyclohydrolase"/>
    <property type="match status" value="1"/>
</dbReference>
<evidence type="ECO:0000256" key="11">
    <source>
        <dbReference type="ARBA" id="ARBA00022801"/>
    </source>
</evidence>
<dbReference type="InterPro" id="IPR008179">
    <property type="entry name" value="HisE"/>
</dbReference>
<dbReference type="CDD" id="cd11534">
    <property type="entry name" value="NTP-PPase_HisIE_like"/>
    <property type="match status" value="1"/>
</dbReference>
<dbReference type="InterPro" id="IPR002496">
    <property type="entry name" value="PRib_AMP_CycHydrolase_dom"/>
</dbReference>
<comment type="similarity">
    <text evidence="7 15">In the N-terminal section; belongs to the PRA-CH family.</text>
</comment>
<dbReference type="HAMAP" id="MF_01019">
    <property type="entry name" value="HisIE"/>
    <property type="match status" value="1"/>
</dbReference>
<comment type="similarity">
    <text evidence="6 15">In the C-terminal section; belongs to the PRA-PH family.</text>
</comment>
<dbReference type="AlphaFoldDB" id="A0A1H0NXH7"/>
<dbReference type="NCBIfam" id="NF000768">
    <property type="entry name" value="PRK00051.1"/>
    <property type="match status" value="1"/>
</dbReference>
<evidence type="ECO:0000259" key="16">
    <source>
        <dbReference type="Pfam" id="PF01502"/>
    </source>
</evidence>
<feature type="region of interest" description="Phosphoribosyl-AMP cyclohydrolase" evidence="15">
    <location>
        <begin position="1"/>
        <end position="129"/>
    </location>
</feature>
<dbReference type="OrthoDB" id="9795769at2"/>
<dbReference type="GO" id="GO:0005737">
    <property type="term" value="C:cytoplasm"/>
    <property type="evidence" value="ECO:0007669"/>
    <property type="project" value="UniProtKB-SubCell"/>
</dbReference>
<evidence type="ECO:0000256" key="2">
    <source>
        <dbReference type="ARBA" id="ARBA00001460"/>
    </source>
</evidence>
<organism evidence="17 18">
    <name type="scientific">Selenomonas ruminantium</name>
    <dbReference type="NCBI Taxonomy" id="971"/>
    <lineage>
        <taxon>Bacteria</taxon>
        <taxon>Bacillati</taxon>
        <taxon>Bacillota</taxon>
        <taxon>Negativicutes</taxon>
        <taxon>Selenomonadales</taxon>
        <taxon>Selenomonadaceae</taxon>
        <taxon>Selenomonas</taxon>
    </lineage>
</organism>
<comment type="catalytic activity">
    <reaction evidence="2 15">
        <text>1-(5-phospho-beta-D-ribosyl)-ATP + H2O = 1-(5-phospho-beta-D-ribosyl)-5'-AMP + diphosphate + H(+)</text>
        <dbReference type="Rhea" id="RHEA:22828"/>
        <dbReference type="ChEBI" id="CHEBI:15377"/>
        <dbReference type="ChEBI" id="CHEBI:15378"/>
        <dbReference type="ChEBI" id="CHEBI:33019"/>
        <dbReference type="ChEBI" id="CHEBI:59457"/>
        <dbReference type="ChEBI" id="CHEBI:73183"/>
        <dbReference type="EC" id="3.6.1.31"/>
    </reaction>
</comment>
<dbReference type="GO" id="GO:0004636">
    <property type="term" value="F:phosphoribosyl-ATP diphosphatase activity"/>
    <property type="evidence" value="ECO:0007669"/>
    <property type="project" value="UniProtKB-UniRule"/>
</dbReference>
<comment type="catalytic activity">
    <reaction evidence="1 15">
        <text>1-(5-phospho-beta-D-ribosyl)-5'-AMP + H2O = 1-(5-phospho-beta-D-ribosyl)-5-[(5-phospho-beta-D-ribosylamino)methylideneamino]imidazole-4-carboxamide</text>
        <dbReference type="Rhea" id="RHEA:20049"/>
        <dbReference type="ChEBI" id="CHEBI:15377"/>
        <dbReference type="ChEBI" id="CHEBI:58435"/>
        <dbReference type="ChEBI" id="CHEBI:59457"/>
        <dbReference type="EC" id="3.5.4.19"/>
    </reaction>
</comment>
<dbReference type="Pfam" id="PF01503">
    <property type="entry name" value="PRA-PH"/>
    <property type="match status" value="1"/>
</dbReference>
<comment type="pathway">
    <text evidence="4 15">Amino-acid biosynthesis; L-histidine biosynthesis; L-histidine from 5-phospho-alpha-D-ribose 1-diphosphate: step 3/9.</text>
</comment>
<sequence>MNEVDISMINFDEKGLVPAVVQEENGQVLMLAYMNAESLQKTIETGYTWFYSRSRQRLWNKGEESGNKQKVREISYDCDGDTLLIKVHQTGVACHTGTYTCFSGRKLVEEKEKGLVVVEPEEETSLATVLNDLYNVIQNRQLNPVEGSYTNYLFEKGQDKILKKVGEEAVETVIASKNNKSEEVLYEMGDLWYHCLVLLAFHKLTPDQLLDELMSRRKGASYHKFTGKTGVRPDL</sequence>
<keyword evidence="12 15" id="KW-0067">ATP-binding</keyword>
<keyword evidence="8 15" id="KW-0963">Cytoplasm</keyword>
<keyword evidence="14 15" id="KW-0511">Multifunctional enzyme</keyword>
<evidence type="ECO:0000256" key="12">
    <source>
        <dbReference type="ARBA" id="ARBA00022840"/>
    </source>
</evidence>
<dbReference type="EC" id="3.6.1.31" evidence="15"/>
<name>A0A1H0NXH7_SELRU</name>
<dbReference type="PANTHER" id="PTHR42945">
    <property type="entry name" value="HISTIDINE BIOSYNTHESIS BIFUNCTIONAL PROTEIN"/>
    <property type="match status" value="1"/>
</dbReference>
<evidence type="ECO:0000256" key="9">
    <source>
        <dbReference type="ARBA" id="ARBA00022605"/>
    </source>
</evidence>
<dbReference type="GO" id="GO:0004635">
    <property type="term" value="F:phosphoribosyl-AMP cyclohydrolase activity"/>
    <property type="evidence" value="ECO:0007669"/>
    <property type="project" value="UniProtKB-UniRule"/>
</dbReference>
<dbReference type="PANTHER" id="PTHR42945:SF9">
    <property type="entry name" value="HISTIDINE BIOSYNTHESIS BIFUNCTIONAL PROTEIN HISIE"/>
    <property type="match status" value="1"/>
</dbReference>
<evidence type="ECO:0000256" key="7">
    <source>
        <dbReference type="ARBA" id="ARBA00008299"/>
    </source>
</evidence>
<evidence type="ECO:0000256" key="3">
    <source>
        <dbReference type="ARBA" id="ARBA00004496"/>
    </source>
</evidence>
<dbReference type="GO" id="GO:0005524">
    <property type="term" value="F:ATP binding"/>
    <property type="evidence" value="ECO:0007669"/>
    <property type="project" value="UniProtKB-KW"/>
</dbReference>
<keyword evidence="10 15" id="KW-0547">Nucleotide-binding</keyword>
<protein>
    <recommendedName>
        <fullName evidence="15">Histidine biosynthesis bifunctional protein HisIE</fullName>
    </recommendedName>
    <domain>
        <recommendedName>
            <fullName evidence="15">Phosphoribosyl-AMP cyclohydrolase</fullName>
            <shortName evidence="15">PRA-CH</shortName>
            <ecNumber evidence="15">3.5.4.19</ecNumber>
        </recommendedName>
    </domain>
    <domain>
        <recommendedName>
            <fullName evidence="15">Phosphoribosyl-ATP pyrophosphatase</fullName>
            <shortName evidence="15">PRA-PH</shortName>
            <ecNumber evidence="15">3.6.1.31</ecNumber>
        </recommendedName>
    </domain>
</protein>
<dbReference type="RefSeq" id="WP_074571379.1">
    <property type="nucleotide sequence ID" value="NZ_FNJQ01000004.1"/>
</dbReference>
<keyword evidence="9 15" id="KW-0028">Amino-acid biosynthesis</keyword>
<dbReference type="SUPFAM" id="SSF141734">
    <property type="entry name" value="HisI-like"/>
    <property type="match status" value="1"/>
</dbReference>
<keyword evidence="13 15" id="KW-0368">Histidine biosynthesis</keyword>